<dbReference type="EMBL" id="JARBHB010000001">
    <property type="protein sequence ID" value="KAJ8897163.1"/>
    <property type="molecule type" value="Genomic_DNA"/>
</dbReference>
<evidence type="ECO:0000313" key="1">
    <source>
        <dbReference type="EMBL" id="KAJ8897163.1"/>
    </source>
</evidence>
<comment type="caution">
    <text evidence="1">The sequence shown here is derived from an EMBL/GenBank/DDBJ whole genome shotgun (WGS) entry which is preliminary data.</text>
</comment>
<accession>A0ABQ9IKC7</accession>
<evidence type="ECO:0000313" key="2">
    <source>
        <dbReference type="Proteomes" id="UP001159363"/>
    </source>
</evidence>
<dbReference type="Proteomes" id="UP001159363">
    <property type="component" value="Chromosome 1"/>
</dbReference>
<reference evidence="1 2" key="1">
    <citation type="submission" date="2023-02" db="EMBL/GenBank/DDBJ databases">
        <title>LHISI_Scaffold_Assembly.</title>
        <authorList>
            <person name="Stuart O.P."/>
            <person name="Cleave R."/>
            <person name="Magrath M.J.L."/>
            <person name="Mikheyev A.S."/>
        </authorList>
    </citation>
    <scope>NUCLEOTIDE SEQUENCE [LARGE SCALE GENOMIC DNA]</scope>
    <source>
        <strain evidence="1">Daus_M_001</strain>
        <tissue evidence="1">Leg muscle</tissue>
    </source>
</reference>
<organism evidence="1 2">
    <name type="scientific">Dryococelus australis</name>
    <dbReference type="NCBI Taxonomy" id="614101"/>
    <lineage>
        <taxon>Eukaryota</taxon>
        <taxon>Metazoa</taxon>
        <taxon>Ecdysozoa</taxon>
        <taxon>Arthropoda</taxon>
        <taxon>Hexapoda</taxon>
        <taxon>Insecta</taxon>
        <taxon>Pterygota</taxon>
        <taxon>Neoptera</taxon>
        <taxon>Polyneoptera</taxon>
        <taxon>Phasmatodea</taxon>
        <taxon>Verophasmatodea</taxon>
        <taxon>Anareolatae</taxon>
        <taxon>Phasmatidae</taxon>
        <taxon>Eurycanthinae</taxon>
        <taxon>Dryococelus</taxon>
    </lineage>
</organism>
<keyword evidence="2" id="KW-1185">Reference proteome</keyword>
<gene>
    <name evidence="1" type="ORF">PR048_002509</name>
</gene>
<name>A0ABQ9IKC7_9NEOP</name>
<sequence>MYGYSSIPMESPGASLDWGEASKLSTSFQPGAKVTYPSTVSWTSRSCDSLMAILLGTRFRKSSCKVCHSCRYTGLYGPRHGIFRLARPDFIPACIAPGIPDPVPGIAEACTRTNYGSRYRVISAVINTAPPGRALHLLQAGPAALRRRLLLPEAEALVIIVKHPTVTAGNRIRTERRCRGPVFAPWAVARRDCITSQSNGLVRKYPAVASFSLGPDIYIYEPATALGNHDKQNSVGLTRIRIYVLPNAGPACYCCLTSLGP</sequence>
<protein>
    <submittedName>
        <fullName evidence="1">Uncharacterized protein</fullName>
    </submittedName>
</protein>
<proteinExistence type="predicted"/>